<accession>A0A8S5RHW4</accession>
<sequence>MDKSFIHEFNVFEVRNTKKCRCKICDKELSNEKIIYLKSFRLQSQPFHICISCWKKLNILVEESLS</sequence>
<name>A0A8S5RHW4_9VIRU</name>
<reference evidence="1" key="1">
    <citation type="journal article" date="2021" name="Proc. Natl. Acad. Sci. U.S.A.">
        <title>A Catalog of Tens of Thousands of Viruses from Human Metagenomes Reveals Hidden Associations with Chronic Diseases.</title>
        <authorList>
            <person name="Tisza M.J."/>
            <person name="Buck C.B."/>
        </authorList>
    </citation>
    <scope>NUCLEOTIDE SEQUENCE</scope>
    <source>
        <strain evidence="1">Ctiha2</strain>
    </source>
</reference>
<protein>
    <submittedName>
        <fullName evidence="1">Zinc finger domain-containing protein</fullName>
    </submittedName>
</protein>
<organism evidence="1">
    <name type="scientific">virus sp. ctiha2</name>
    <dbReference type="NCBI Taxonomy" id="2827299"/>
    <lineage>
        <taxon>Viruses</taxon>
    </lineage>
</organism>
<evidence type="ECO:0000313" key="1">
    <source>
        <dbReference type="EMBL" id="DAE30556.1"/>
    </source>
</evidence>
<proteinExistence type="predicted"/>
<dbReference type="EMBL" id="BK059104">
    <property type="protein sequence ID" value="DAE30556.1"/>
    <property type="molecule type" value="Genomic_DNA"/>
</dbReference>